<dbReference type="GO" id="GO:0032259">
    <property type="term" value="P:methylation"/>
    <property type="evidence" value="ECO:0007669"/>
    <property type="project" value="UniProtKB-KW"/>
</dbReference>
<feature type="binding site" description="in other chain" evidence="1">
    <location>
        <position position="166"/>
    </location>
    <ligand>
        <name>dUMP</name>
        <dbReference type="ChEBI" id="CHEBI:246422"/>
        <note>ligand shared between dimeric partners</note>
    </ligand>
</feature>
<dbReference type="GO" id="GO:0070402">
    <property type="term" value="F:NADPH binding"/>
    <property type="evidence" value="ECO:0007669"/>
    <property type="project" value="TreeGrafter"/>
</dbReference>
<evidence type="ECO:0000256" key="1">
    <source>
        <dbReference type="HAMAP-Rule" id="MF_01408"/>
    </source>
</evidence>
<organism evidence="2 3">
    <name type="scientific">Faecalibacterium prausnitzii</name>
    <dbReference type="NCBI Taxonomy" id="853"/>
    <lineage>
        <taxon>Bacteria</taxon>
        <taxon>Bacillati</taxon>
        <taxon>Bacillota</taxon>
        <taxon>Clostridia</taxon>
        <taxon>Eubacteriales</taxon>
        <taxon>Oscillospiraceae</taxon>
        <taxon>Faecalibacterium</taxon>
    </lineage>
</organism>
<comment type="caution">
    <text evidence="1">Lacks conserved residue(s) required for the propagation of feature annotation.</text>
</comment>
<proteinExistence type="inferred from homology"/>
<feature type="binding site" evidence="1">
    <location>
        <position position="193"/>
    </location>
    <ligand>
        <name>dUMP</name>
        <dbReference type="ChEBI" id="CHEBI:246422"/>
        <note>ligand shared between dimeric partners</note>
    </ligand>
</feature>
<sequence length="259" mass="28696">MMTVRLIAHTPEPEKVVAAAAKLCYSDAHITDLLDGLDEEKTAKFLTMLSDLGHASPIEHASFTFGIEGVSRTLLAQITRHRIASFSVQSQRYVRLDDFRYVTPPEIEAIPEAKAAFLASMEEDAQRYLDLAHKLEEGHTARLMAEGMPEKQARAKASKQANEDARFVLPNACETKMVVTMNARSLMNFFQLRCCNRAQWEIRELAEKMFALVYPVAPHIFAKAGPACLCGACPEGKMCCGKTTEVRAKYAAIKEGAVV</sequence>
<comment type="similarity">
    <text evidence="1">Belongs to the thymidylate synthase ThyX family.</text>
</comment>
<dbReference type="CDD" id="cd20175">
    <property type="entry name" value="ThyX"/>
    <property type="match status" value="1"/>
</dbReference>
<comment type="function">
    <text evidence="1">Catalyzes the reductive methylation of 2'-deoxyuridine-5'-monophosphate (dUMP) to 2'-deoxythymidine-5'-monophosphate (dTMP) while utilizing 5,10-methylenetetrahydrofolate (mTHF) as the methyl donor, and NADPH and FADH(2) as the reductant.</text>
</comment>
<keyword evidence="1" id="KW-0285">Flavoprotein</keyword>
<dbReference type="Gene3D" id="3.30.1360.170">
    <property type="match status" value="1"/>
</dbReference>
<dbReference type="GO" id="GO:0004799">
    <property type="term" value="F:thymidylate synthase activity"/>
    <property type="evidence" value="ECO:0007669"/>
    <property type="project" value="TreeGrafter"/>
</dbReference>
<feature type="binding site" evidence="1">
    <location>
        <begin position="80"/>
        <end position="82"/>
    </location>
    <ligand>
        <name>FAD</name>
        <dbReference type="ChEBI" id="CHEBI:57692"/>
        <note>ligand shared between neighboring subunits</note>
    </ligand>
</feature>
<dbReference type="OrthoDB" id="9780625at2"/>
<dbReference type="InterPro" id="IPR003669">
    <property type="entry name" value="Thymidylate_synthase_ThyX"/>
</dbReference>
<comment type="pathway">
    <text evidence="1">Pyrimidine metabolism; dTTP biosynthesis.</text>
</comment>
<dbReference type="GO" id="GO:0006235">
    <property type="term" value="P:dTTP biosynthetic process"/>
    <property type="evidence" value="ECO:0007669"/>
    <property type="project" value="UniProtKB-UniRule"/>
</dbReference>
<keyword evidence="1 2" id="KW-0489">Methyltransferase</keyword>
<dbReference type="HAMAP" id="MF_01408">
    <property type="entry name" value="ThyX"/>
    <property type="match status" value="1"/>
</dbReference>
<dbReference type="Pfam" id="PF02511">
    <property type="entry name" value="Thy1"/>
    <property type="match status" value="1"/>
</dbReference>
<dbReference type="RefSeq" id="WP_055184486.1">
    <property type="nucleotide sequence ID" value="NZ_CYXN01000001.1"/>
</dbReference>
<keyword evidence="1" id="KW-0274">FAD</keyword>
<dbReference type="GO" id="GO:0006231">
    <property type="term" value="P:dTMP biosynthetic process"/>
    <property type="evidence" value="ECO:0007669"/>
    <property type="project" value="UniProtKB-UniRule"/>
</dbReference>
<feature type="binding site" evidence="1">
    <location>
        <position position="56"/>
    </location>
    <ligand>
        <name>FAD</name>
        <dbReference type="ChEBI" id="CHEBI:57692"/>
        <note>ligand shared between neighboring subunits</note>
    </ligand>
</feature>
<feature type="binding site" description="in other chain" evidence="1">
    <location>
        <begin position="90"/>
        <end position="92"/>
    </location>
    <ligand>
        <name>dUMP</name>
        <dbReference type="ChEBI" id="CHEBI:246422"/>
        <note>ligand shared between dimeric partners</note>
    </ligand>
</feature>
<dbReference type="SUPFAM" id="SSF69796">
    <property type="entry name" value="Thymidylate synthase-complementing protein Thy1"/>
    <property type="match status" value="1"/>
</dbReference>
<gene>
    <name evidence="1 2" type="primary">thyX</name>
    <name evidence="2" type="ORF">ERS852582_00187</name>
</gene>
<dbReference type="UniPathway" id="UPA00575"/>
<dbReference type="GO" id="GO:0050660">
    <property type="term" value="F:flavin adenine dinucleotide binding"/>
    <property type="evidence" value="ECO:0007669"/>
    <property type="project" value="UniProtKB-UniRule"/>
</dbReference>
<dbReference type="PANTHER" id="PTHR34934">
    <property type="entry name" value="FLAVIN-DEPENDENT THYMIDYLATE SYNTHASE"/>
    <property type="match status" value="1"/>
</dbReference>
<keyword evidence="1 2" id="KW-0808">Transferase</keyword>
<keyword evidence="1" id="KW-0545">Nucleotide biosynthesis</keyword>
<comment type="cofactor">
    <cofactor evidence="1">
        <name>FAD</name>
        <dbReference type="ChEBI" id="CHEBI:57692"/>
    </cofactor>
    <text evidence="1">Binds 4 FAD per tetramer. Each FAD binding site is formed by three monomers.</text>
</comment>
<reference evidence="2 3" key="1">
    <citation type="submission" date="2015-09" db="EMBL/GenBank/DDBJ databases">
        <authorList>
            <consortium name="Pathogen Informatics"/>
        </authorList>
    </citation>
    <scope>NUCLEOTIDE SEQUENCE [LARGE SCALE GENOMIC DNA]</scope>
    <source>
        <strain evidence="2 3">2789STDY5834970</strain>
    </source>
</reference>
<dbReference type="Proteomes" id="UP000095649">
    <property type="component" value="Unassembled WGS sequence"/>
</dbReference>
<comment type="subunit">
    <text evidence="1">Homotetramer.</text>
</comment>
<protein>
    <recommendedName>
        <fullName evidence="1">Flavin-dependent thymidylate synthase</fullName>
        <shortName evidence="1">FDTS</shortName>
        <ecNumber evidence="1">2.1.1.148</ecNumber>
    </recommendedName>
    <alternativeName>
        <fullName evidence="1">FAD-dependent thymidylate synthase</fullName>
    </alternativeName>
    <alternativeName>
        <fullName evidence="1">Thymidylate synthase ThyX</fullName>
        <shortName evidence="1">TS</shortName>
        <shortName evidence="1">TSase</shortName>
    </alternativeName>
</protein>
<dbReference type="InterPro" id="IPR036098">
    <property type="entry name" value="Thymidylate_synthase_ThyX_sf"/>
</dbReference>
<dbReference type="EC" id="2.1.1.148" evidence="1"/>
<dbReference type="PANTHER" id="PTHR34934:SF1">
    <property type="entry name" value="FLAVIN-DEPENDENT THYMIDYLATE SYNTHASE"/>
    <property type="match status" value="1"/>
</dbReference>
<evidence type="ECO:0000313" key="2">
    <source>
        <dbReference type="EMBL" id="CUM71475.1"/>
    </source>
</evidence>
<dbReference type="EMBL" id="CYXN01000001">
    <property type="protein sequence ID" value="CUM71475.1"/>
    <property type="molecule type" value="Genomic_DNA"/>
</dbReference>
<accession>A0A173R0W9</accession>
<dbReference type="PROSITE" id="PS51331">
    <property type="entry name" value="THYX"/>
    <property type="match status" value="1"/>
</dbReference>
<dbReference type="GO" id="GO:0050797">
    <property type="term" value="F:thymidylate synthase (FAD) activity"/>
    <property type="evidence" value="ECO:0007669"/>
    <property type="project" value="UniProtKB-UniRule"/>
</dbReference>
<feature type="active site" description="Involved in ionization of N3 of dUMP, leading to its activation" evidence="1">
    <location>
        <position position="193"/>
    </location>
</feature>
<dbReference type="NCBIfam" id="TIGR02170">
    <property type="entry name" value="thyX"/>
    <property type="match status" value="1"/>
</dbReference>
<comment type="catalytic activity">
    <reaction evidence="1">
        <text>dUMP + (6R)-5,10-methylene-5,6,7,8-tetrahydrofolate + NADPH + H(+) = dTMP + (6S)-5,6,7,8-tetrahydrofolate + NADP(+)</text>
        <dbReference type="Rhea" id="RHEA:29043"/>
        <dbReference type="ChEBI" id="CHEBI:15378"/>
        <dbReference type="ChEBI" id="CHEBI:15636"/>
        <dbReference type="ChEBI" id="CHEBI:57453"/>
        <dbReference type="ChEBI" id="CHEBI:57783"/>
        <dbReference type="ChEBI" id="CHEBI:58349"/>
        <dbReference type="ChEBI" id="CHEBI:63528"/>
        <dbReference type="ChEBI" id="CHEBI:246422"/>
        <dbReference type="EC" id="2.1.1.148"/>
    </reaction>
</comment>
<feature type="binding site" evidence="1">
    <location>
        <position position="188"/>
    </location>
    <ligand>
        <name>FAD</name>
        <dbReference type="ChEBI" id="CHEBI:57692"/>
        <note>ligand shared between neighboring subunits</note>
    </ligand>
</feature>
<keyword evidence="1" id="KW-0521">NADP</keyword>
<name>A0A173R0W9_9FIRM</name>
<feature type="binding site" evidence="1">
    <location>
        <begin position="77"/>
        <end position="80"/>
    </location>
    <ligand>
        <name>dUMP</name>
        <dbReference type="ChEBI" id="CHEBI:246422"/>
        <note>ligand shared between dimeric partners</note>
    </ligand>
</feature>
<evidence type="ECO:0000313" key="3">
    <source>
        <dbReference type="Proteomes" id="UP000095649"/>
    </source>
</evidence>
<feature type="binding site" evidence="1">
    <location>
        <begin position="182"/>
        <end position="184"/>
    </location>
    <ligand>
        <name>FAD</name>
        <dbReference type="ChEBI" id="CHEBI:57692"/>
        <note>ligand shared between neighboring subunits</note>
    </ligand>
</feature>
<dbReference type="AlphaFoldDB" id="A0A173R0W9"/>